<dbReference type="OrthoDB" id="9810148at2"/>
<dbReference type="Pfam" id="PF13177">
    <property type="entry name" value="DNA_pol3_delta2"/>
    <property type="match status" value="1"/>
</dbReference>
<organism evidence="1 2">
    <name type="scientific">Candidatus Phytoplasma pini</name>
    <dbReference type="NCBI Taxonomy" id="267362"/>
    <lineage>
        <taxon>Bacteria</taxon>
        <taxon>Bacillati</taxon>
        <taxon>Mycoplasmatota</taxon>
        <taxon>Mollicutes</taxon>
        <taxon>Acholeplasmatales</taxon>
        <taxon>Acholeplasmataceae</taxon>
        <taxon>Candidatus Phytoplasma</taxon>
    </lineage>
</organism>
<dbReference type="Gene3D" id="3.40.50.300">
    <property type="entry name" value="P-loop containing nucleotide triphosphate hydrolases"/>
    <property type="match status" value="1"/>
</dbReference>
<comment type="caution">
    <text evidence="1">The sequence shown here is derived from an EMBL/GenBank/DDBJ whole genome shotgun (WGS) entry which is preliminary data.</text>
</comment>
<dbReference type="AlphaFoldDB" id="A0A559KJP2"/>
<proteinExistence type="predicted"/>
<dbReference type="Proteomes" id="UP000320078">
    <property type="component" value="Unassembled WGS sequence"/>
</dbReference>
<evidence type="ECO:0000313" key="2">
    <source>
        <dbReference type="Proteomes" id="UP000320078"/>
    </source>
</evidence>
<evidence type="ECO:0000313" key="1">
    <source>
        <dbReference type="EMBL" id="TVY12327.1"/>
    </source>
</evidence>
<accession>A0A559KJP2</accession>
<sequence>MFFDKYIKQKQILLDKFKLIMHNKKLSHFYLIEGGNNEERKFFILDLVYEFLKIDILPEKQEKLRKMILNNEYPNFYYLYDVVKKEQILEMQNYFQQTSLFQEKKVYVIEQIEKISYQSANSLLSFLEQPINNNTLGILSTENRHFLLPTILSRAQIFSLDHISYNVKKNKILLSRCDKNDDCLDKTLRNLFYNSKNYSEFFFQSDYYLNLKKVFLLFLDSLSDVSLFSRLAVVSDVFLEEKKFLDDFLFILFSFFLDLYYQNKQIIGVFSFFCSTKKNYCDYSDSQINQFLNILQKIEQKKKLVETKLCFIFLLIETERQVKNNLRE</sequence>
<reference evidence="1 2" key="1">
    <citation type="submission" date="2019-06" db="EMBL/GenBank/DDBJ databases">
        <title>Draft Genome Sequence of Candidatus Phytoplasma pini-Related Strain MDPP: A Resource for Comparative Genomics of Gymnosperm-infecting Phytoplasmas.</title>
        <authorList>
            <person name="Cai W."/>
            <person name="Costanzo S."/>
            <person name="Shao J."/>
            <person name="Zhao Y."/>
            <person name="Davis R."/>
        </authorList>
    </citation>
    <scope>NUCLEOTIDE SEQUENCE [LARGE SCALE GENOMIC DNA]</scope>
    <source>
        <strain evidence="1 2">MDPP</strain>
    </source>
</reference>
<dbReference type="SUPFAM" id="SSF52540">
    <property type="entry name" value="P-loop containing nucleoside triphosphate hydrolases"/>
    <property type="match status" value="1"/>
</dbReference>
<gene>
    <name evidence="1" type="primary">holB</name>
    <name evidence="1" type="ORF">MDPP_00100</name>
</gene>
<dbReference type="RefSeq" id="WP_144658251.1">
    <property type="nucleotide sequence ID" value="NZ_VIAE01000002.1"/>
</dbReference>
<dbReference type="EMBL" id="VIAE01000002">
    <property type="protein sequence ID" value="TVY12327.1"/>
    <property type="molecule type" value="Genomic_DNA"/>
</dbReference>
<keyword evidence="2" id="KW-1185">Reference proteome</keyword>
<dbReference type="InterPro" id="IPR027417">
    <property type="entry name" value="P-loop_NTPase"/>
</dbReference>
<protein>
    <submittedName>
        <fullName evidence="1">DNA polymerase III, delta prime subunit</fullName>
    </submittedName>
</protein>
<name>A0A559KJP2_9MOLU</name>